<sequence length="86" mass="10168">MELDKKKKKVLDKQLEFLLGQTERYTTMLAENFVDPYKSAENNSVEHYMSIQCKDVHYVINEPNEADVGWWSCADVHRFRRVVVVC</sequence>
<name>A0A0B2SMA7_GLYSO</name>
<dbReference type="EMBL" id="KN641611">
    <property type="protein sequence ID" value="KHN45988.1"/>
    <property type="molecule type" value="Genomic_DNA"/>
</dbReference>
<organism evidence="1">
    <name type="scientific">Glycine soja</name>
    <name type="common">Wild soybean</name>
    <dbReference type="NCBI Taxonomy" id="3848"/>
    <lineage>
        <taxon>Eukaryota</taxon>
        <taxon>Viridiplantae</taxon>
        <taxon>Streptophyta</taxon>
        <taxon>Embryophyta</taxon>
        <taxon>Tracheophyta</taxon>
        <taxon>Spermatophyta</taxon>
        <taxon>Magnoliopsida</taxon>
        <taxon>eudicotyledons</taxon>
        <taxon>Gunneridae</taxon>
        <taxon>Pentapetalae</taxon>
        <taxon>rosids</taxon>
        <taxon>fabids</taxon>
        <taxon>Fabales</taxon>
        <taxon>Fabaceae</taxon>
        <taxon>Papilionoideae</taxon>
        <taxon>50 kb inversion clade</taxon>
        <taxon>NPAAA clade</taxon>
        <taxon>indigoferoid/millettioid clade</taxon>
        <taxon>Phaseoleae</taxon>
        <taxon>Glycine</taxon>
        <taxon>Glycine subgen. Soja</taxon>
    </lineage>
</organism>
<evidence type="ECO:0000313" key="1">
    <source>
        <dbReference type="EMBL" id="KHN45988.1"/>
    </source>
</evidence>
<proteinExistence type="predicted"/>
<dbReference type="Proteomes" id="UP000053555">
    <property type="component" value="Unassembled WGS sequence"/>
</dbReference>
<protein>
    <submittedName>
        <fullName evidence="1">Uncharacterized protein</fullName>
    </submittedName>
</protein>
<accession>A0A0B2SMA7</accession>
<dbReference type="AlphaFoldDB" id="A0A0B2SMA7"/>
<reference evidence="1" key="1">
    <citation type="submission" date="2014-07" db="EMBL/GenBank/DDBJ databases">
        <title>Identification of a novel salt tolerance gene in wild soybean by whole-genome sequencing.</title>
        <authorList>
            <person name="Lam H.-M."/>
            <person name="Qi X."/>
            <person name="Li M.-W."/>
            <person name="Liu X."/>
            <person name="Xie M."/>
            <person name="Ni M."/>
            <person name="Xu X."/>
        </authorList>
    </citation>
    <scope>NUCLEOTIDE SEQUENCE [LARGE SCALE GENOMIC DNA]</scope>
    <source>
        <tissue evidence="1">Root</tissue>
    </source>
</reference>
<gene>
    <name evidence="1" type="ORF">glysoja_030725</name>
</gene>